<dbReference type="AlphaFoldDB" id="A0AA88JDC9"/>
<protein>
    <submittedName>
        <fullName evidence="1">Uncharacterized protein</fullName>
    </submittedName>
</protein>
<dbReference type="Proteomes" id="UP001187192">
    <property type="component" value="Unassembled WGS sequence"/>
</dbReference>
<organism evidence="1 2">
    <name type="scientific">Ficus carica</name>
    <name type="common">Common fig</name>
    <dbReference type="NCBI Taxonomy" id="3494"/>
    <lineage>
        <taxon>Eukaryota</taxon>
        <taxon>Viridiplantae</taxon>
        <taxon>Streptophyta</taxon>
        <taxon>Embryophyta</taxon>
        <taxon>Tracheophyta</taxon>
        <taxon>Spermatophyta</taxon>
        <taxon>Magnoliopsida</taxon>
        <taxon>eudicotyledons</taxon>
        <taxon>Gunneridae</taxon>
        <taxon>Pentapetalae</taxon>
        <taxon>rosids</taxon>
        <taxon>fabids</taxon>
        <taxon>Rosales</taxon>
        <taxon>Moraceae</taxon>
        <taxon>Ficeae</taxon>
        <taxon>Ficus</taxon>
    </lineage>
</organism>
<name>A0AA88JDC9_FICCA</name>
<comment type="caution">
    <text evidence="1">The sequence shown here is derived from an EMBL/GenBank/DDBJ whole genome shotgun (WGS) entry which is preliminary data.</text>
</comment>
<gene>
    <name evidence="1" type="ORF">TIFTF001_037077</name>
</gene>
<evidence type="ECO:0000313" key="1">
    <source>
        <dbReference type="EMBL" id="GMN68016.1"/>
    </source>
</evidence>
<keyword evidence="2" id="KW-1185">Reference proteome</keyword>
<dbReference type="EMBL" id="BTGU01000536">
    <property type="protein sequence ID" value="GMN68016.1"/>
    <property type="molecule type" value="Genomic_DNA"/>
</dbReference>
<sequence>MKKKKKLAYALAFILLRKIKLPEEAHRKSYWLYSYLMPFDYQELSLNGPSLRNEKQAQGGQPGLQK</sequence>
<reference evidence="1" key="1">
    <citation type="submission" date="2023-07" db="EMBL/GenBank/DDBJ databases">
        <title>draft genome sequence of fig (Ficus carica).</title>
        <authorList>
            <person name="Takahashi T."/>
            <person name="Nishimura K."/>
        </authorList>
    </citation>
    <scope>NUCLEOTIDE SEQUENCE</scope>
</reference>
<proteinExistence type="predicted"/>
<evidence type="ECO:0000313" key="2">
    <source>
        <dbReference type="Proteomes" id="UP001187192"/>
    </source>
</evidence>
<accession>A0AA88JDC9</accession>